<dbReference type="EMBL" id="KF889012">
    <property type="protein sequence ID" value="AII26459.1"/>
    <property type="molecule type" value="Genomic_DNA"/>
</dbReference>
<feature type="chain" id="PRO_5001712097" evidence="2">
    <location>
        <begin position="19"/>
        <end position="214"/>
    </location>
</feature>
<dbReference type="InterPro" id="IPR014118">
    <property type="entry name" value="T4SS_TraV"/>
</dbReference>
<organism evidence="3">
    <name type="scientific">Acinetobacter baumannii TYTH-1</name>
    <dbReference type="NCBI Taxonomy" id="1100841"/>
    <lineage>
        <taxon>Bacteria</taxon>
        <taxon>Pseudomonadati</taxon>
        <taxon>Pseudomonadota</taxon>
        <taxon>Gammaproteobacteria</taxon>
        <taxon>Moraxellales</taxon>
        <taxon>Moraxellaceae</taxon>
        <taxon>Acinetobacter</taxon>
        <taxon>Acinetobacter calcoaceticus/baumannii complex</taxon>
    </lineage>
</organism>
<reference evidence="3" key="2">
    <citation type="journal article" date="2014" name="Genomics">
        <title>Prevalence and mapping of a plasmid encoding a type IV secretion system in Acinetobacter baumannii.</title>
        <authorList>
            <person name="Liu C.C."/>
            <person name="Kuo H.Y."/>
            <person name="Tang C.Y."/>
            <person name="Chang K.C."/>
            <person name="Liou M.L."/>
        </authorList>
    </citation>
    <scope>NUCLEOTIDE SEQUENCE</scope>
    <source>
        <strain evidence="3">TYTH-1</strain>
        <plasmid evidence="3">pAB_CC</plasmid>
    </source>
</reference>
<dbReference type="AlphaFoldDB" id="A0A076G3P0"/>
<proteinExistence type="predicted"/>
<feature type="signal peptide" evidence="2">
    <location>
        <begin position="1"/>
        <end position="18"/>
    </location>
</feature>
<sequence length="214" mass="23524">MKRKGILLCLAINLSGCAAFNGGFDGLNGQSSFSCKAPDGILCDSMSGVMANLNANNLPSQQVKHGNSKEVIANTYMQRTRATKDNAMPVAPYADEPLLRQPKTLRIWVAPWESSDRTLFDQQYFYLVIDNWKWMIEHNSRRLQDAYAPIGAPISNYSSPAITVADPQSTKTGSDGPIPVNASVNSQPNSKEILNGINTEIKDLNVDISKFTRQ</sequence>
<feature type="region of interest" description="Disordered" evidence="1">
    <location>
        <begin position="166"/>
        <end position="189"/>
    </location>
</feature>
<reference evidence="3" key="1">
    <citation type="submission" date="2013-11" db="EMBL/GenBank/DDBJ databases">
        <authorList>
            <person name="Liu C.-C."/>
            <person name="Tang C.Y."/>
            <person name="Kuo H.-Y."/>
            <person name="Chang K.-C."/>
            <person name="Liou M.-L."/>
        </authorList>
    </citation>
    <scope>NUCLEOTIDE SEQUENCE</scope>
    <source>
        <strain evidence="3">TYTH-1</strain>
        <plasmid evidence="3">pAB_CC</plasmid>
    </source>
</reference>
<evidence type="ECO:0000256" key="1">
    <source>
        <dbReference type="SAM" id="MobiDB-lite"/>
    </source>
</evidence>
<evidence type="ECO:0000313" key="3">
    <source>
        <dbReference type="EMBL" id="AII26459.1"/>
    </source>
</evidence>
<dbReference type="NCBIfam" id="TIGR02747">
    <property type="entry name" value="TraV"/>
    <property type="match status" value="1"/>
</dbReference>
<gene>
    <name evidence="3" type="ORF">M3Q_pABCC56</name>
</gene>
<dbReference type="RefSeq" id="WP_000823132.1">
    <property type="nucleotide sequence ID" value="NZ_KF889012.1"/>
</dbReference>
<keyword evidence="2" id="KW-0732">Signal</keyword>
<dbReference type="Pfam" id="PF09676">
    <property type="entry name" value="TraV"/>
    <property type="match status" value="1"/>
</dbReference>
<keyword evidence="3" id="KW-0614">Plasmid</keyword>
<accession>A0A076G3P0</accession>
<protein>
    <submittedName>
        <fullName evidence="3">Putative TraV</fullName>
    </submittedName>
</protein>
<name>A0A076G3P0_ACIBA</name>
<geneLocation type="plasmid" evidence="3">
    <name>pAB_CC</name>
</geneLocation>
<evidence type="ECO:0000256" key="2">
    <source>
        <dbReference type="SAM" id="SignalP"/>
    </source>
</evidence>